<name>A0A6G5QH51_9BACT</name>
<evidence type="ECO:0000313" key="2">
    <source>
        <dbReference type="EMBL" id="QCD44990.1"/>
    </source>
</evidence>
<evidence type="ECO:0000313" key="3">
    <source>
        <dbReference type="Proteomes" id="UP000503264"/>
    </source>
</evidence>
<proteinExistence type="predicted"/>
<evidence type="ECO:0000259" key="1">
    <source>
        <dbReference type="Pfam" id="PF21862"/>
    </source>
</evidence>
<keyword evidence="3" id="KW-1185">Reference proteome</keyword>
<dbReference type="Proteomes" id="UP000503264">
    <property type="component" value="Chromosome"/>
</dbReference>
<dbReference type="InterPro" id="IPR054057">
    <property type="entry name" value="CiaD_C"/>
</dbReference>
<dbReference type="Pfam" id="PF21862">
    <property type="entry name" value="CiaD"/>
    <property type="match status" value="1"/>
</dbReference>
<accession>A0A6G5QH51</accession>
<sequence length="117" mass="13460">MANKTMNKIDEISKITIEEITAELNAIGDMIKQPQSTEPSQKFTIEESLDTTAVCKVDTDNVTSEEIFLKNLKERIEVLFEGLNEMPKERLEQRLDLTLKFLEFALANVENRLENLK</sequence>
<gene>
    <name evidence="2" type="ORF">CMUC_1224</name>
</gene>
<feature type="domain" description="Campylobacter invasion antigen D C-terminal" evidence="1">
    <location>
        <begin position="63"/>
        <end position="115"/>
    </location>
</feature>
<reference evidence="2 3" key="1">
    <citation type="submission" date="2016-07" db="EMBL/GenBank/DDBJ databases">
        <title>Comparative genomics of the Campylobacter concisus group.</title>
        <authorList>
            <person name="Miller W.G."/>
            <person name="Yee E."/>
            <person name="Chapman M.H."/>
            <person name="Huynh S."/>
            <person name="Bono J.L."/>
            <person name="On S.L.W."/>
            <person name="StLeger J."/>
            <person name="Foster G."/>
            <person name="Parker C.T."/>
        </authorList>
    </citation>
    <scope>NUCLEOTIDE SEQUENCE [LARGE SCALE GENOMIC DNA]</scope>
    <source>
        <strain evidence="2 3">CCUG 21559</strain>
    </source>
</reference>
<protein>
    <recommendedName>
        <fullName evidence="1">Campylobacter invasion antigen D C-terminal domain-containing protein</fullName>
    </recommendedName>
</protein>
<organism evidence="2 3">
    <name type="scientific">Campylobacter mucosalis CCUG 21559</name>
    <dbReference type="NCBI Taxonomy" id="1032067"/>
    <lineage>
        <taxon>Bacteria</taxon>
        <taxon>Pseudomonadati</taxon>
        <taxon>Campylobacterota</taxon>
        <taxon>Epsilonproteobacteria</taxon>
        <taxon>Campylobacterales</taxon>
        <taxon>Campylobacteraceae</taxon>
        <taxon>Campylobacter</taxon>
    </lineage>
</organism>
<dbReference type="EMBL" id="CP012542">
    <property type="protein sequence ID" value="QCD44990.1"/>
    <property type="molecule type" value="Genomic_DNA"/>
</dbReference>
<dbReference type="AlphaFoldDB" id="A0A6G5QH51"/>